<dbReference type="SUPFAM" id="SSF55961">
    <property type="entry name" value="Bet v1-like"/>
    <property type="match status" value="1"/>
</dbReference>
<dbReference type="CDD" id="cd07826">
    <property type="entry name" value="SRPBCC_CalC_Aha1-like_9"/>
    <property type="match status" value="1"/>
</dbReference>
<dbReference type="AlphaFoldDB" id="A0A3M9X7C1"/>
<feature type="domain" description="Activator of Hsp90 ATPase homologue 1/2-like C-terminal" evidence="2">
    <location>
        <begin position="50"/>
        <end position="183"/>
    </location>
</feature>
<dbReference type="Proteomes" id="UP000275436">
    <property type="component" value="Unassembled WGS sequence"/>
</dbReference>
<reference evidence="3 4" key="1">
    <citation type="journal article" date="2018" name="Mol. Plant Microbe Interact.">
        <title>Taxonomically Different Co-Microsymbionts of a Relict Legume, Oxytropis popoviana, Have Complementary Sets of Symbiotic Genes and Together Increase the Efficiency of Plant Nodulation.</title>
        <authorList>
            <person name="Safronova V."/>
            <person name="Belimov A."/>
            <person name="Sazanova A."/>
            <person name="Chirak E."/>
            <person name="Verkhozina A."/>
            <person name="Kuznetsova I."/>
            <person name="Andronov E."/>
            <person name="Puhalsky J."/>
            <person name="Tikhonovich I."/>
        </authorList>
    </citation>
    <scope>NUCLEOTIDE SEQUENCE [LARGE SCALE GENOMIC DNA]</scope>
    <source>
        <strain evidence="3 4">Opo-235</strain>
    </source>
</reference>
<evidence type="ECO:0000256" key="1">
    <source>
        <dbReference type="ARBA" id="ARBA00006817"/>
    </source>
</evidence>
<organism evidence="3 4">
    <name type="scientific">Mesorhizobium japonicum</name>
    <dbReference type="NCBI Taxonomy" id="2066070"/>
    <lineage>
        <taxon>Bacteria</taxon>
        <taxon>Pseudomonadati</taxon>
        <taxon>Pseudomonadota</taxon>
        <taxon>Alphaproteobacteria</taxon>
        <taxon>Hyphomicrobiales</taxon>
        <taxon>Phyllobacteriaceae</taxon>
        <taxon>Mesorhizobium</taxon>
    </lineage>
</organism>
<dbReference type="EMBL" id="QKOD01000005">
    <property type="protein sequence ID" value="RNJ43894.1"/>
    <property type="molecule type" value="Genomic_DNA"/>
</dbReference>
<proteinExistence type="inferred from homology"/>
<comment type="similarity">
    <text evidence="1">Belongs to the AHA1 family.</text>
</comment>
<sequence>MSDHRPAARPWANRRRRTIMSTTTLPGSTVATLTVTTPSDREVQITRIFDASRPMVFDCWTIPELLKGWLHGPDGWRLAICEIDLRVGGATRYVWQHRDGRSMGMSGAYREIVRPARIVATELFDEDWTGGETVGTVVFTEQAGKTLLTQTVLYASQAARDGALGTGMTRGMGESYAQLDAYLISLQDAAKGAA</sequence>
<dbReference type="InterPro" id="IPR013538">
    <property type="entry name" value="ASHA1/2-like_C"/>
</dbReference>
<name>A0A3M9X7C1_9HYPH</name>
<dbReference type="Pfam" id="PF08327">
    <property type="entry name" value="AHSA1"/>
    <property type="match status" value="1"/>
</dbReference>
<gene>
    <name evidence="3" type="ORF">DNR46_20180</name>
</gene>
<comment type="caution">
    <text evidence="3">The sequence shown here is derived from an EMBL/GenBank/DDBJ whole genome shotgun (WGS) entry which is preliminary data.</text>
</comment>
<evidence type="ECO:0000313" key="4">
    <source>
        <dbReference type="Proteomes" id="UP000275436"/>
    </source>
</evidence>
<dbReference type="Gene3D" id="3.30.530.20">
    <property type="match status" value="1"/>
</dbReference>
<evidence type="ECO:0000259" key="2">
    <source>
        <dbReference type="Pfam" id="PF08327"/>
    </source>
</evidence>
<dbReference type="InterPro" id="IPR023393">
    <property type="entry name" value="START-like_dom_sf"/>
</dbReference>
<protein>
    <submittedName>
        <fullName evidence="3">ATPase</fullName>
    </submittedName>
</protein>
<accession>A0A3M9X7C1</accession>
<evidence type="ECO:0000313" key="3">
    <source>
        <dbReference type="EMBL" id="RNJ43894.1"/>
    </source>
</evidence>